<dbReference type="EMBL" id="CP134081">
    <property type="protein sequence ID" value="WNC09548.1"/>
    <property type="molecule type" value="Genomic_DNA"/>
</dbReference>
<keyword evidence="1" id="KW-0812">Transmembrane</keyword>
<dbReference type="PANTHER" id="PTHR39555">
    <property type="entry name" value="FIMBRIAL ASSEMBLY PROTEIN PILO-LIKE PROTEIN-RELATED"/>
    <property type="match status" value="1"/>
</dbReference>
<evidence type="ECO:0000313" key="2">
    <source>
        <dbReference type="EMBL" id="WNC09548.1"/>
    </source>
</evidence>
<reference evidence="2" key="1">
    <citation type="submission" date="2023-09" db="EMBL/GenBank/DDBJ databases">
        <title>First report of Pseudomonas coleopterorum DJ13 causing leaf spot on Rhododendron pulchrum Sweet in China.</title>
        <authorList>
            <person name="Zhang Y."/>
        </authorList>
    </citation>
    <scope>NUCLEOTIDE SEQUENCE</scope>
    <source>
        <strain evidence="2">DJ13</strain>
    </source>
</reference>
<organism evidence="2 3">
    <name type="scientific">Pseudomonas coleopterorum</name>
    <dbReference type="NCBI Taxonomy" id="1605838"/>
    <lineage>
        <taxon>Bacteria</taxon>
        <taxon>Pseudomonadati</taxon>
        <taxon>Pseudomonadota</taxon>
        <taxon>Gammaproteobacteria</taxon>
        <taxon>Pseudomonadales</taxon>
        <taxon>Pseudomonadaceae</taxon>
        <taxon>Pseudomonas</taxon>
    </lineage>
</organism>
<dbReference type="InterPro" id="IPR007445">
    <property type="entry name" value="PilO"/>
</dbReference>
<dbReference type="AlphaFoldDB" id="A0AAJ6LYM0"/>
<protein>
    <submittedName>
        <fullName evidence="2">Type 4a pilus biogenesis protein PilO</fullName>
    </submittedName>
</protein>
<dbReference type="GO" id="GO:0043107">
    <property type="term" value="P:type IV pilus-dependent motility"/>
    <property type="evidence" value="ECO:0007669"/>
    <property type="project" value="InterPro"/>
</dbReference>
<gene>
    <name evidence="2" type="primary">pilO</name>
    <name evidence="2" type="ORF">RI108_20195</name>
</gene>
<dbReference type="FunFam" id="1.10.287.540:FF:000001">
    <property type="entry name" value="Type IV pilus assembly protein PilO"/>
    <property type="match status" value="1"/>
</dbReference>
<dbReference type="InterPro" id="IPR014717">
    <property type="entry name" value="Transl_elong_EF1B/ribsomal_bS6"/>
</dbReference>
<dbReference type="PANTHER" id="PTHR39555:SF1">
    <property type="entry name" value="TYPE IV PILUS INNER MEMBRANE COMPONENT PILO"/>
    <property type="match status" value="1"/>
</dbReference>
<proteinExistence type="predicted"/>
<accession>A0AAJ6LYM0</accession>
<keyword evidence="1" id="KW-1133">Transmembrane helix</keyword>
<feature type="transmembrane region" description="Helical" evidence="1">
    <location>
        <begin position="29"/>
        <end position="49"/>
    </location>
</feature>
<dbReference type="PIRSF" id="PIRSF016482">
    <property type="entry name" value="PilO"/>
    <property type="match status" value="1"/>
</dbReference>
<dbReference type="Pfam" id="PF04350">
    <property type="entry name" value="PilO"/>
    <property type="match status" value="1"/>
</dbReference>
<dbReference type="RefSeq" id="WP_310791873.1">
    <property type="nucleotide sequence ID" value="NZ_CP134081.1"/>
</dbReference>
<sequence length="219" mass="24222">MNPSSWMDSLRKVELSELDLNNIGSWPNAVKVIAGVLLMALILGLGYNFHISDLEAQLQQQADQEATLKEQFSTKAFQAANLETYTEQMKEMETSFGSMLRQLPSDTEVPGLLEDITRTGLGSGLEFEEIKLLPEVTQQFYIELPIQISVTGTYHDLATFVSGVASLPRIVTLHDFEVKPVDPKASNSQLRMSILAKTYRYNDQGLPGTNAVPAQGQAK</sequence>
<evidence type="ECO:0000256" key="1">
    <source>
        <dbReference type="SAM" id="Phobius"/>
    </source>
</evidence>
<dbReference type="FunFam" id="3.30.70.60:FF:000005">
    <property type="entry name" value="Pilus assembly protein, PilO"/>
    <property type="match status" value="1"/>
</dbReference>
<dbReference type="Proteomes" id="UP001258207">
    <property type="component" value="Chromosome"/>
</dbReference>
<name>A0AAJ6LYM0_9PSED</name>
<dbReference type="Gene3D" id="3.30.70.60">
    <property type="match status" value="1"/>
</dbReference>
<dbReference type="Gene3D" id="1.10.287.540">
    <property type="entry name" value="Helix hairpin bin"/>
    <property type="match status" value="1"/>
</dbReference>
<evidence type="ECO:0000313" key="3">
    <source>
        <dbReference type="Proteomes" id="UP001258207"/>
    </source>
</evidence>
<keyword evidence="1" id="KW-0472">Membrane</keyword>
<dbReference type="GO" id="GO:0043683">
    <property type="term" value="P:type IV pilus assembly"/>
    <property type="evidence" value="ECO:0007669"/>
    <property type="project" value="InterPro"/>
</dbReference>